<evidence type="ECO:0000259" key="3">
    <source>
        <dbReference type="Pfam" id="PF11887"/>
    </source>
</evidence>
<dbReference type="Pfam" id="PF02470">
    <property type="entry name" value="MlaD"/>
    <property type="match status" value="1"/>
</dbReference>
<dbReference type="InterPro" id="IPR003399">
    <property type="entry name" value="Mce/MlaD"/>
</dbReference>
<feature type="domain" description="Mammalian cell entry C-terminal" evidence="3">
    <location>
        <begin position="118"/>
        <end position="278"/>
    </location>
</feature>
<feature type="domain" description="Mce/MlaD" evidence="2">
    <location>
        <begin position="40"/>
        <end position="113"/>
    </location>
</feature>
<evidence type="ECO:0000259" key="2">
    <source>
        <dbReference type="Pfam" id="PF02470"/>
    </source>
</evidence>
<name>A0A439DMX3_9MYCO</name>
<proteinExistence type="predicted"/>
<feature type="transmembrane region" description="Helical" evidence="1">
    <location>
        <begin position="12"/>
        <end position="33"/>
    </location>
</feature>
<dbReference type="PROSITE" id="PS51257">
    <property type="entry name" value="PROKAR_LIPOPROTEIN"/>
    <property type="match status" value="1"/>
</dbReference>
<dbReference type="InterPro" id="IPR005693">
    <property type="entry name" value="Mce"/>
</dbReference>
<dbReference type="Pfam" id="PF11887">
    <property type="entry name" value="Mce4_CUP1"/>
    <property type="match status" value="1"/>
</dbReference>
<keyword evidence="1" id="KW-0812">Transmembrane</keyword>
<protein>
    <submittedName>
        <fullName evidence="4">Virulence factor Mce</fullName>
    </submittedName>
</protein>
<dbReference type="InterPro" id="IPR024516">
    <property type="entry name" value="Mce_C"/>
</dbReference>
<comment type="caution">
    <text evidence="4">The sequence shown here is derived from an EMBL/GenBank/DDBJ whole genome shotgun (WGS) entry which is preliminary data.</text>
</comment>
<organism evidence="4 5">
    <name type="scientific">Mycolicibacterium elephantis DSM 44368</name>
    <dbReference type="NCBI Taxonomy" id="1335622"/>
    <lineage>
        <taxon>Bacteria</taxon>
        <taxon>Bacillati</taxon>
        <taxon>Actinomycetota</taxon>
        <taxon>Actinomycetes</taxon>
        <taxon>Mycobacteriales</taxon>
        <taxon>Mycobacteriaceae</taxon>
        <taxon>Mycolicibacterium</taxon>
    </lineage>
</organism>
<evidence type="ECO:0000313" key="4">
    <source>
        <dbReference type="EMBL" id="RWA16416.1"/>
    </source>
</evidence>
<keyword evidence="1" id="KW-0472">Membrane</keyword>
<reference evidence="4 5" key="1">
    <citation type="submission" date="2013-06" db="EMBL/GenBank/DDBJ databases">
        <title>The draft sequence of the Mycobacterium elephantis genome.</title>
        <authorList>
            <person name="Pettersson F.B."/>
            <person name="Das S."/>
            <person name="Dasgupta S."/>
            <person name="Bhattacharya A."/>
            <person name="Kirsebom L.A."/>
        </authorList>
    </citation>
    <scope>NUCLEOTIDE SEQUENCE [LARGE SCALE GENOMIC DNA]</scope>
    <source>
        <strain evidence="4 5">DSM 44368</strain>
    </source>
</reference>
<evidence type="ECO:0000313" key="5">
    <source>
        <dbReference type="Proteomes" id="UP000287177"/>
    </source>
</evidence>
<dbReference type="NCBIfam" id="TIGR00996">
    <property type="entry name" value="Mtu_fam_mce"/>
    <property type="match status" value="1"/>
</dbReference>
<dbReference type="Proteomes" id="UP000287177">
    <property type="component" value="Unassembled WGS sequence"/>
</dbReference>
<dbReference type="PANTHER" id="PTHR33371:SF17">
    <property type="entry name" value="MCE-FAMILY PROTEIN MCE1B"/>
    <property type="match status" value="1"/>
</dbReference>
<keyword evidence="1" id="KW-1133">Transmembrane helix</keyword>
<accession>A0A439DMX3</accession>
<dbReference type="RefSeq" id="WP_128110690.1">
    <property type="nucleotide sequence ID" value="NZ_ATDN01000056.1"/>
</dbReference>
<evidence type="ECO:0000256" key="1">
    <source>
        <dbReference type="SAM" id="Phobius"/>
    </source>
</evidence>
<sequence>MKTNLRRVVINLTVFVVACVVAAFGLIAVFANLRFSGEQVFRAEFTDVSGLEVNDFVRIAGVEVGQVKRISVNDKALAVVEFTTDDTVVLTGGTKAQIRWANPIGDRYLALLDGPGDAQRLPRDGVIPVSRTEPALDLDTLLGGFRPLFRALDPEQVNTLSSALIQAFQGEGATIGSFLNQAAAVTNTLADRDALIGQVIDNLNVVLGSFGEQTDQFGKAVDSLSQLVKGLAERKTDIANAVAYTNAATATIADLLTESTQPFKETVAQSDRMNSIVLADHEYVDNLLNMLPDAYKKLSRLGSRGDFIPEYLCAMSLKLNGKGGQPVYVKLIEQTTGRCAPK</sequence>
<dbReference type="PANTHER" id="PTHR33371">
    <property type="entry name" value="INTERMEMBRANE PHOSPHOLIPID TRANSPORT SYSTEM BINDING PROTEIN MLAD-RELATED"/>
    <property type="match status" value="1"/>
</dbReference>
<dbReference type="GO" id="GO:0005576">
    <property type="term" value="C:extracellular region"/>
    <property type="evidence" value="ECO:0007669"/>
    <property type="project" value="TreeGrafter"/>
</dbReference>
<dbReference type="InterPro" id="IPR052336">
    <property type="entry name" value="MlaD_Phospholipid_Transporter"/>
</dbReference>
<dbReference type="AlphaFoldDB" id="A0A439DMX3"/>
<gene>
    <name evidence="4" type="ORF">MELE44368_07325</name>
</gene>
<dbReference type="EMBL" id="ATDN01000056">
    <property type="protein sequence ID" value="RWA16416.1"/>
    <property type="molecule type" value="Genomic_DNA"/>
</dbReference>
<keyword evidence="5" id="KW-1185">Reference proteome</keyword>
<dbReference type="GO" id="GO:0051701">
    <property type="term" value="P:biological process involved in interaction with host"/>
    <property type="evidence" value="ECO:0007669"/>
    <property type="project" value="TreeGrafter"/>
</dbReference>